<evidence type="ECO:0000313" key="2">
    <source>
        <dbReference type="Proteomes" id="UP000007800"/>
    </source>
</evidence>
<dbReference type="RefSeq" id="XP_002785447.1">
    <property type="nucleotide sequence ID" value="XM_002785401.1"/>
</dbReference>
<sequence length="66" mass="7325">MQWRRNPGGLGGRLGADVPGYGGYIPGKYSDNVFGQVFAQANRKARTIKLQQAMERNEAQQRLMNG</sequence>
<dbReference type="EMBL" id="GG672192">
    <property type="protein sequence ID" value="EER17243.1"/>
    <property type="molecule type" value="Genomic_DNA"/>
</dbReference>
<name>C5KE31_PERM5</name>
<keyword evidence="2" id="KW-1185">Reference proteome</keyword>
<evidence type="ECO:0000313" key="1">
    <source>
        <dbReference type="EMBL" id="EER17243.1"/>
    </source>
</evidence>
<protein>
    <submittedName>
        <fullName evidence="1">Uncharacterized protein</fullName>
    </submittedName>
</protein>
<proteinExistence type="predicted"/>
<dbReference type="InParanoid" id="C5KE31"/>
<gene>
    <name evidence="1" type="ORF">Pmar_PMAR005764</name>
</gene>
<organism evidence="2">
    <name type="scientific">Perkinsus marinus (strain ATCC 50983 / TXsc)</name>
    <dbReference type="NCBI Taxonomy" id="423536"/>
    <lineage>
        <taxon>Eukaryota</taxon>
        <taxon>Sar</taxon>
        <taxon>Alveolata</taxon>
        <taxon>Perkinsozoa</taxon>
        <taxon>Perkinsea</taxon>
        <taxon>Perkinsida</taxon>
        <taxon>Perkinsidae</taxon>
        <taxon>Perkinsus</taxon>
    </lineage>
</organism>
<dbReference type="Proteomes" id="UP000007800">
    <property type="component" value="Unassembled WGS sequence"/>
</dbReference>
<dbReference type="AlphaFoldDB" id="C5KE31"/>
<reference evidence="1 2" key="1">
    <citation type="submission" date="2008-07" db="EMBL/GenBank/DDBJ databases">
        <authorList>
            <person name="El-Sayed N."/>
            <person name="Caler E."/>
            <person name="Inman J."/>
            <person name="Amedeo P."/>
            <person name="Hass B."/>
            <person name="Wortman J."/>
        </authorList>
    </citation>
    <scope>NUCLEOTIDE SEQUENCE [LARGE SCALE GENOMIC DNA]</scope>
    <source>
        <strain evidence="2">ATCC 50983 / TXsc</strain>
    </source>
</reference>
<dbReference type="GeneID" id="9053564"/>
<dbReference type="OrthoDB" id="2019884at2759"/>
<accession>C5KE31</accession>